<accession>A0A512MDH6</accession>
<protein>
    <submittedName>
        <fullName evidence="2">Uncharacterized protein</fullName>
    </submittedName>
</protein>
<gene>
    <name evidence="2" type="ORF">BGE01nite_37220</name>
</gene>
<feature type="transmembrane region" description="Helical" evidence="1">
    <location>
        <begin position="23"/>
        <end position="42"/>
    </location>
</feature>
<keyword evidence="3" id="KW-1185">Reference proteome</keyword>
<evidence type="ECO:0000256" key="1">
    <source>
        <dbReference type="SAM" id="Phobius"/>
    </source>
</evidence>
<dbReference type="EMBL" id="BKAG01000030">
    <property type="protein sequence ID" value="GEP44431.1"/>
    <property type="molecule type" value="Genomic_DNA"/>
</dbReference>
<dbReference type="Proteomes" id="UP000321577">
    <property type="component" value="Unassembled WGS sequence"/>
</dbReference>
<sequence>MSKLTRKRRAVAAPAKLSFRDKCMVIGVPILLLAVPAIILHFSSIRQHARAISKTVEEWRTIYHLNAEQVERIKKLELDFHSSGSLLSSTPTRTKDEIHRHHQEIGDIMSPEDGARFIEVMEKSEGGH</sequence>
<dbReference type="AlphaFoldDB" id="A0A512MDH6"/>
<organism evidence="2 3">
    <name type="scientific">Brevifollis gellanilyticus</name>
    <dbReference type="NCBI Taxonomy" id="748831"/>
    <lineage>
        <taxon>Bacteria</taxon>
        <taxon>Pseudomonadati</taxon>
        <taxon>Verrucomicrobiota</taxon>
        <taxon>Verrucomicrobiia</taxon>
        <taxon>Verrucomicrobiales</taxon>
        <taxon>Verrucomicrobiaceae</taxon>
    </lineage>
</organism>
<keyword evidence="1" id="KW-0472">Membrane</keyword>
<reference evidence="2 3" key="1">
    <citation type="submission" date="2019-07" db="EMBL/GenBank/DDBJ databases">
        <title>Whole genome shotgun sequence of Brevifollis gellanilyticus NBRC 108608.</title>
        <authorList>
            <person name="Hosoyama A."/>
            <person name="Uohara A."/>
            <person name="Ohji S."/>
            <person name="Ichikawa N."/>
        </authorList>
    </citation>
    <scope>NUCLEOTIDE SEQUENCE [LARGE SCALE GENOMIC DNA]</scope>
    <source>
        <strain evidence="2 3">NBRC 108608</strain>
    </source>
</reference>
<proteinExistence type="predicted"/>
<keyword evidence="1" id="KW-1133">Transmembrane helix</keyword>
<evidence type="ECO:0000313" key="2">
    <source>
        <dbReference type="EMBL" id="GEP44431.1"/>
    </source>
</evidence>
<dbReference type="RefSeq" id="WP_170266878.1">
    <property type="nucleotide sequence ID" value="NZ_BKAG01000030.1"/>
</dbReference>
<comment type="caution">
    <text evidence="2">The sequence shown here is derived from an EMBL/GenBank/DDBJ whole genome shotgun (WGS) entry which is preliminary data.</text>
</comment>
<name>A0A512MDH6_9BACT</name>
<evidence type="ECO:0000313" key="3">
    <source>
        <dbReference type="Proteomes" id="UP000321577"/>
    </source>
</evidence>
<keyword evidence="1" id="KW-0812">Transmembrane</keyword>